<name>A0A937XDE8_UNCEI</name>
<dbReference type="GO" id="GO:0005886">
    <property type="term" value="C:plasma membrane"/>
    <property type="evidence" value="ECO:0007669"/>
    <property type="project" value="TreeGrafter"/>
</dbReference>
<evidence type="ECO:0000256" key="4">
    <source>
        <dbReference type="ARBA" id="ARBA00032089"/>
    </source>
</evidence>
<dbReference type="InterPro" id="IPR007221">
    <property type="entry name" value="MreC"/>
</dbReference>
<evidence type="ECO:0000256" key="2">
    <source>
        <dbReference type="ARBA" id="ARBA00013855"/>
    </source>
</evidence>
<evidence type="ECO:0000256" key="3">
    <source>
        <dbReference type="ARBA" id="ARBA00022960"/>
    </source>
</evidence>
<evidence type="ECO:0000259" key="5">
    <source>
        <dbReference type="Pfam" id="PF04085"/>
    </source>
</evidence>
<dbReference type="Gene3D" id="2.40.10.340">
    <property type="entry name" value="Rod shape-determining protein MreC, domain 1"/>
    <property type="match status" value="1"/>
</dbReference>
<keyword evidence="3" id="KW-0133">Cell shape</keyword>
<evidence type="ECO:0000256" key="1">
    <source>
        <dbReference type="ARBA" id="ARBA00009369"/>
    </source>
</evidence>
<dbReference type="Proteomes" id="UP000748308">
    <property type="component" value="Unassembled WGS sequence"/>
</dbReference>
<organism evidence="6 7">
    <name type="scientific">Eiseniibacteriota bacterium</name>
    <dbReference type="NCBI Taxonomy" id="2212470"/>
    <lineage>
        <taxon>Bacteria</taxon>
        <taxon>Candidatus Eiseniibacteriota</taxon>
    </lineage>
</organism>
<dbReference type="EMBL" id="VGIY01000212">
    <property type="protein sequence ID" value="MBM3317893.1"/>
    <property type="molecule type" value="Genomic_DNA"/>
</dbReference>
<dbReference type="Pfam" id="PF04085">
    <property type="entry name" value="MreC"/>
    <property type="match status" value="1"/>
</dbReference>
<evidence type="ECO:0000313" key="7">
    <source>
        <dbReference type="Proteomes" id="UP000748308"/>
    </source>
</evidence>
<dbReference type="InterPro" id="IPR042175">
    <property type="entry name" value="Cell/Rod_MreC_2"/>
</dbReference>
<proteinExistence type="inferred from homology"/>
<dbReference type="PANTHER" id="PTHR34138:SF1">
    <property type="entry name" value="CELL SHAPE-DETERMINING PROTEIN MREC"/>
    <property type="match status" value="1"/>
</dbReference>
<comment type="caution">
    <text evidence="6">The sequence shown here is derived from an EMBL/GenBank/DDBJ whole genome shotgun (WGS) entry which is preliminary data.</text>
</comment>
<accession>A0A937XDE8</accession>
<dbReference type="Gene3D" id="2.40.10.350">
    <property type="entry name" value="Rod shape-determining protein MreC, domain 2"/>
    <property type="match status" value="1"/>
</dbReference>
<feature type="domain" description="Rod shape-determining protein MreC beta-barrel core" evidence="5">
    <location>
        <begin position="113"/>
        <end position="259"/>
    </location>
</feature>
<dbReference type="PANTHER" id="PTHR34138">
    <property type="entry name" value="CELL SHAPE-DETERMINING PROTEIN MREC"/>
    <property type="match status" value="1"/>
</dbReference>
<reference evidence="6" key="1">
    <citation type="submission" date="2019-03" db="EMBL/GenBank/DDBJ databases">
        <title>Lake Tanganyika Metagenome-Assembled Genomes (MAGs).</title>
        <authorList>
            <person name="Tran P."/>
        </authorList>
    </citation>
    <scope>NUCLEOTIDE SEQUENCE</scope>
    <source>
        <strain evidence="6">M_DeepCast_400m_m2_100</strain>
    </source>
</reference>
<evidence type="ECO:0000313" key="6">
    <source>
        <dbReference type="EMBL" id="MBM3317893.1"/>
    </source>
</evidence>
<sequence>MARRGFVRPGLSDWLFLALTLVLSLALLAAGPEARAGAALFLGRTLFLPFRPALAIQPGAPEARREILALRERLARESLEWSTFEETLRENDRLRRLLDFREQETSPLVPAQVVGRSLDRFGESWLIAPGGGAPARPGQAVVSVDGLVGCVYAADGGFGNVRTLRNGALQVSAMLSGTRHAGMLHWQPLAGGLVLTGIPMHVPVRRGDEVMTSGYGGIFPKGIAVGEVVSTGDDSTSLVKRVVVRPRTDFAETEEVFLLGN</sequence>
<dbReference type="AlphaFoldDB" id="A0A937XDE8"/>
<gene>
    <name evidence="6" type="ORF">FJY75_08565</name>
</gene>
<dbReference type="GO" id="GO:0008360">
    <property type="term" value="P:regulation of cell shape"/>
    <property type="evidence" value="ECO:0007669"/>
    <property type="project" value="UniProtKB-KW"/>
</dbReference>
<dbReference type="InterPro" id="IPR042177">
    <property type="entry name" value="Cell/Rod_1"/>
</dbReference>
<protein>
    <recommendedName>
        <fullName evidence="2">Cell shape-determining protein MreC</fullName>
    </recommendedName>
    <alternativeName>
        <fullName evidence="4">Cell shape protein MreC</fullName>
    </alternativeName>
</protein>
<comment type="similarity">
    <text evidence="1">Belongs to the MreC family.</text>
</comment>
<dbReference type="InterPro" id="IPR055342">
    <property type="entry name" value="MreC_beta-barrel_core"/>
</dbReference>